<evidence type="ECO:0000313" key="6">
    <source>
        <dbReference type="EMBL" id="KAA0156810.1"/>
    </source>
</evidence>
<evidence type="ECO:0000313" key="10">
    <source>
        <dbReference type="Proteomes" id="UP000323011"/>
    </source>
</evidence>
<dbReference type="EMBL" id="VLTM01000055">
    <property type="protein sequence ID" value="KAA0159321.1"/>
    <property type="molecule type" value="Genomic_DNA"/>
</dbReference>
<evidence type="ECO:0000313" key="7">
    <source>
        <dbReference type="EMBL" id="KAA0159321.1"/>
    </source>
</evidence>
<accession>A0A5A8CXB3</accession>
<gene>
    <name evidence="8" type="ORF">FNF27_01048</name>
    <name evidence="6" type="ORF">FNF29_00920</name>
    <name evidence="7" type="ORF">FNF31_04910</name>
</gene>
<organism evidence="6 10">
    <name type="scientific">Cafeteria roenbergensis</name>
    <name type="common">Marine flagellate</name>
    <dbReference type="NCBI Taxonomy" id="33653"/>
    <lineage>
        <taxon>Eukaryota</taxon>
        <taxon>Sar</taxon>
        <taxon>Stramenopiles</taxon>
        <taxon>Bigyra</taxon>
        <taxon>Opalozoa</taxon>
        <taxon>Bicosoecida</taxon>
        <taxon>Cafeteriaceae</taxon>
        <taxon>Cafeteria</taxon>
    </lineage>
</organism>
<dbReference type="InterPro" id="IPR054573">
    <property type="entry name" value="PP2A/SF3B1-like_HEAT"/>
</dbReference>
<evidence type="ECO:0000313" key="9">
    <source>
        <dbReference type="Proteomes" id="UP000322899"/>
    </source>
</evidence>
<evidence type="ECO:0000256" key="4">
    <source>
        <dbReference type="SAM" id="MobiDB-lite"/>
    </source>
</evidence>
<proteinExistence type="inferred from homology"/>
<dbReference type="OrthoDB" id="340346at2759"/>
<evidence type="ECO:0000256" key="1">
    <source>
        <dbReference type="ARBA" id="ARBA00022737"/>
    </source>
</evidence>
<keyword evidence="10" id="KW-1185">Reference proteome</keyword>
<feature type="repeat" description="HEAT" evidence="3">
    <location>
        <begin position="172"/>
        <end position="209"/>
    </location>
</feature>
<dbReference type="PANTHER" id="PTHR10648">
    <property type="entry name" value="SERINE/THREONINE-PROTEIN PHOSPHATASE PP2A 65 KDA REGULATORY SUBUNIT"/>
    <property type="match status" value="1"/>
</dbReference>
<keyword evidence="1" id="KW-0677">Repeat</keyword>
<dbReference type="OMA" id="NTLCMTW"/>
<dbReference type="Proteomes" id="UP000323011">
    <property type="component" value="Unassembled WGS sequence"/>
</dbReference>
<dbReference type="Proteomes" id="UP000325113">
    <property type="component" value="Unassembled WGS sequence"/>
</dbReference>
<evidence type="ECO:0000259" key="5">
    <source>
        <dbReference type="Pfam" id="PF22646"/>
    </source>
</evidence>
<evidence type="ECO:0000256" key="2">
    <source>
        <dbReference type="ARBA" id="ARBA00038332"/>
    </source>
</evidence>
<feature type="domain" description="Phosphatase PP2A regulatory subunit A/Splicing factor 3B subunit 1-like HEAT repeat" evidence="5">
    <location>
        <begin position="360"/>
        <end position="427"/>
    </location>
</feature>
<dbReference type="EMBL" id="VLTO01000004">
    <property type="protein sequence ID" value="KAA0177268.1"/>
    <property type="molecule type" value="Genomic_DNA"/>
</dbReference>
<dbReference type="EMBL" id="VLTN01000003">
    <property type="protein sequence ID" value="KAA0156810.1"/>
    <property type="molecule type" value="Genomic_DNA"/>
</dbReference>
<dbReference type="SUPFAM" id="SSF48371">
    <property type="entry name" value="ARM repeat"/>
    <property type="match status" value="1"/>
</dbReference>
<evidence type="ECO:0000313" key="11">
    <source>
        <dbReference type="Proteomes" id="UP000325113"/>
    </source>
</evidence>
<dbReference type="GO" id="GO:0019888">
    <property type="term" value="F:protein phosphatase regulator activity"/>
    <property type="evidence" value="ECO:0007669"/>
    <property type="project" value="TreeGrafter"/>
</dbReference>
<dbReference type="PROSITE" id="PS50077">
    <property type="entry name" value="HEAT_REPEAT"/>
    <property type="match status" value="6"/>
</dbReference>
<dbReference type="Proteomes" id="UP000322899">
    <property type="component" value="Unassembled WGS sequence"/>
</dbReference>
<name>A0A5A8CXB3_CAFRO</name>
<evidence type="ECO:0000256" key="3">
    <source>
        <dbReference type="PROSITE-ProRule" id="PRU00103"/>
    </source>
</evidence>
<feature type="repeat" description="HEAT" evidence="3">
    <location>
        <begin position="436"/>
        <end position="474"/>
    </location>
</feature>
<dbReference type="GO" id="GO:0005634">
    <property type="term" value="C:nucleus"/>
    <property type="evidence" value="ECO:0007669"/>
    <property type="project" value="TreeGrafter"/>
</dbReference>
<dbReference type="GO" id="GO:0000159">
    <property type="term" value="C:protein phosphatase type 2A complex"/>
    <property type="evidence" value="ECO:0007669"/>
    <property type="project" value="TreeGrafter"/>
</dbReference>
<dbReference type="GO" id="GO:0005829">
    <property type="term" value="C:cytosol"/>
    <property type="evidence" value="ECO:0007669"/>
    <property type="project" value="TreeGrafter"/>
</dbReference>
<dbReference type="Pfam" id="PF22646">
    <property type="entry name" value="PPP2R1A-like_HEAT"/>
    <property type="match status" value="1"/>
</dbReference>
<evidence type="ECO:0000313" key="8">
    <source>
        <dbReference type="EMBL" id="KAA0177268.1"/>
    </source>
</evidence>
<dbReference type="InterPro" id="IPR021133">
    <property type="entry name" value="HEAT_type_2"/>
</dbReference>
<dbReference type="InterPro" id="IPR011989">
    <property type="entry name" value="ARM-like"/>
</dbReference>
<dbReference type="InterPro" id="IPR051023">
    <property type="entry name" value="PP2A_Regulatory_Subunit_A"/>
</dbReference>
<protein>
    <recommendedName>
        <fullName evidence="5">Phosphatase PP2A regulatory subunit A/Splicing factor 3B subunit 1-like HEAT repeat domain-containing protein</fullName>
    </recommendedName>
</protein>
<feature type="repeat" description="HEAT" evidence="3">
    <location>
        <begin position="475"/>
        <end position="513"/>
    </location>
</feature>
<feature type="repeat" description="HEAT" evidence="3">
    <location>
        <begin position="17"/>
        <end position="55"/>
    </location>
</feature>
<dbReference type="InterPro" id="IPR016024">
    <property type="entry name" value="ARM-type_fold"/>
</dbReference>
<feature type="repeat" description="HEAT" evidence="3">
    <location>
        <begin position="211"/>
        <end position="249"/>
    </location>
</feature>
<sequence length="694" mass="72057">MSSSTHAAPGEDSELVKVAVLIDELKHEDVQLRLNSMRQLATIAGALGPERTREELLPFLVESVDDDDDVLRAMAEGLGESMVELVGGPEHAFALLAPLEQLATVEELSVRDRAVQSMSEAISTMPEDHIEENALPLLSRLAERDWFTSRIAAAGLVASIYPRAPDGARKRIVTLFQSLCTDTTPMVRRAAASHLAGFAAVLPADLVDTVALPLAGQLSTDEQDSVRLLAAESFAALAVLLPAASRSSSTLPPLKRLAKDSSWRVRWSSASQALAICQALRGQRPGRPTDAAGSAAPSAAGPAGAAAGSSATSSSSSSSASASSAAAAATATAAAGGAASHLPPLEPAPDADTGCVEVGMAFAELLGDSEAEVRAAAAARVSQVASQARDATVTDRVLERCRELASDSFEHVRAALAGSVLGMAGVLSDERCEADLLPIALELLRDTASQVRLSVIERLEEVNAVAGSKLLTETLLPAIVDLAKDAQWRVRRALLAFMPLLARQLGEATFSSRLTDICIEWLSDDVASVRDDAASNLRAVTDVFGFEWAGRSLVPRLKSLAADPSYLIRVTAVRAAARLGALAPAAPAAGAGASAASKAKGAASAASARAAFVPASAAHAALVDKELLPLVIALTKDAVPNVRFNVAKAVALLAPAATPEKRSGRIRDALAKMRDDKDADVRHFSGVALSELKD</sequence>
<dbReference type="PANTHER" id="PTHR10648:SF4">
    <property type="entry name" value="PROTEIN PHOSPHATASE 2 (FORMERLY 2A), REGULATORY SUBUNIT A, BETA ISOFORM-RELATED"/>
    <property type="match status" value="1"/>
</dbReference>
<comment type="caution">
    <text evidence="6">The sequence shown here is derived from an EMBL/GenBank/DDBJ whole genome shotgun (WGS) entry which is preliminary data.</text>
</comment>
<feature type="compositionally biased region" description="Low complexity" evidence="4">
    <location>
        <begin position="291"/>
        <end position="319"/>
    </location>
</feature>
<dbReference type="AlphaFoldDB" id="A0A5A8CXB3"/>
<reference evidence="9 10" key="1">
    <citation type="submission" date="2019-07" db="EMBL/GenBank/DDBJ databases">
        <title>Genomes of Cafeteria roenbergensis.</title>
        <authorList>
            <person name="Fischer M.G."/>
            <person name="Hackl T."/>
            <person name="Roman M."/>
        </authorList>
    </citation>
    <scope>NUCLEOTIDE SEQUENCE [LARGE SCALE GENOMIC DNA]</scope>
    <source>
        <strain evidence="6 10">BVI</strain>
        <strain evidence="7 11">Cflag</strain>
        <strain evidence="8 9">E4-10P</strain>
    </source>
</reference>
<feature type="repeat" description="HEAT" evidence="3">
    <location>
        <begin position="627"/>
        <end position="665"/>
    </location>
</feature>
<comment type="similarity">
    <text evidence="2">Belongs to the phosphatase 2A regulatory subunit A family.</text>
</comment>
<dbReference type="Gene3D" id="1.25.10.10">
    <property type="entry name" value="Leucine-rich Repeat Variant"/>
    <property type="match status" value="1"/>
</dbReference>
<feature type="region of interest" description="Disordered" evidence="4">
    <location>
        <begin position="285"/>
        <end position="319"/>
    </location>
</feature>